<feature type="non-terminal residue" evidence="1">
    <location>
        <position position="93"/>
    </location>
</feature>
<dbReference type="AlphaFoldDB" id="A0ABD0KLP5"/>
<dbReference type="Proteomes" id="UP001519460">
    <property type="component" value="Unassembled WGS sequence"/>
</dbReference>
<dbReference type="EMBL" id="JACVVK020000154">
    <property type="protein sequence ID" value="KAK7488183.1"/>
    <property type="molecule type" value="Genomic_DNA"/>
</dbReference>
<name>A0ABD0KLP5_9CAEN</name>
<gene>
    <name evidence="1" type="ORF">BaRGS_00020625</name>
</gene>
<keyword evidence="2" id="KW-1185">Reference proteome</keyword>
<proteinExistence type="predicted"/>
<protein>
    <submittedName>
        <fullName evidence="1">Uncharacterized protein</fullName>
    </submittedName>
</protein>
<comment type="caution">
    <text evidence="1">The sequence shown here is derived from an EMBL/GenBank/DDBJ whole genome shotgun (WGS) entry which is preliminary data.</text>
</comment>
<evidence type="ECO:0000313" key="2">
    <source>
        <dbReference type="Proteomes" id="UP001519460"/>
    </source>
</evidence>
<reference evidence="1 2" key="1">
    <citation type="journal article" date="2023" name="Sci. Data">
        <title>Genome assembly of the Korean intertidal mud-creeper Batillaria attramentaria.</title>
        <authorList>
            <person name="Patra A.K."/>
            <person name="Ho P.T."/>
            <person name="Jun S."/>
            <person name="Lee S.J."/>
            <person name="Kim Y."/>
            <person name="Won Y.J."/>
        </authorList>
    </citation>
    <scope>NUCLEOTIDE SEQUENCE [LARGE SCALE GENOMIC DNA]</scope>
    <source>
        <strain evidence="1">Wonlab-2016</strain>
    </source>
</reference>
<sequence>MLTNTYQNLCTLVSEPPSSSWVKNKSQQFEGEGSTLYGLCDVCSSNHAYTLPFFNRDPATSLWIAATRYCSYNQEASVSGVKVVTRADSFSSQ</sequence>
<evidence type="ECO:0000313" key="1">
    <source>
        <dbReference type="EMBL" id="KAK7488183.1"/>
    </source>
</evidence>
<accession>A0ABD0KLP5</accession>
<organism evidence="1 2">
    <name type="scientific">Batillaria attramentaria</name>
    <dbReference type="NCBI Taxonomy" id="370345"/>
    <lineage>
        <taxon>Eukaryota</taxon>
        <taxon>Metazoa</taxon>
        <taxon>Spiralia</taxon>
        <taxon>Lophotrochozoa</taxon>
        <taxon>Mollusca</taxon>
        <taxon>Gastropoda</taxon>
        <taxon>Caenogastropoda</taxon>
        <taxon>Sorbeoconcha</taxon>
        <taxon>Cerithioidea</taxon>
        <taxon>Batillariidae</taxon>
        <taxon>Batillaria</taxon>
    </lineage>
</organism>